<proteinExistence type="predicted"/>
<organism evidence="1 2">
    <name type="scientific">Paenibacillus lautus</name>
    <name type="common">Bacillus lautus</name>
    <dbReference type="NCBI Taxonomy" id="1401"/>
    <lineage>
        <taxon>Bacteria</taxon>
        <taxon>Bacillati</taxon>
        <taxon>Bacillota</taxon>
        <taxon>Bacilli</taxon>
        <taxon>Bacillales</taxon>
        <taxon>Paenibacillaceae</taxon>
        <taxon>Paenibacillus</taxon>
    </lineage>
</organism>
<evidence type="ECO:0000313" key="2">
    <source>
        <dbReference type="Proteomes" id="UP000187074"/>
    </source>
</evidence>
<dbReference type="Proteomes" id="UP000187074">
    <property type="component" value="Unassembled WGS sequence"/>
</dbReference>
<reference evidence="1 2" key="1">
    <citation type="submission" date="2016-11" db="EMBL/GenBank/DDBJ databases">
        <title>Paenibacillus species isolates.</title>
        <authorList>
            <person name="Beno S.M."/>
        </authorList>
    </citation>
    <scope>NUCLEOTIDE SEQUENCE [LARGE SCALE GENOMIC DNA]</scope>
    <source>
        <strain evidence="1 2">FSL F4-0100</strain>
    </source>
</reference>
<dbReference type="OrthoDB" id="2645758at2"/>
<comment type="caution">
    <text evidence="1">The sequence shown here is derived from an EMBL/GenBank/DDBJ whole genome shotgun (WGS) entry which is preliminary data.</text>
</comment>
<dbReference type="Pfam" id="PF14425">
    <property type="entry name" value="Imm3"/>
    <property type="match status" value="1"/>
</dbReference>
<dbReference type="STRING" id="1401.BK123_22310"/>
<evidence type="ECO:0000313" key="1">
    <source>
        <dbReference type="EMBL" id="OME90041.1"/>
    </source>
</evidence>
<name>A0A1R1AWP9_PAELA</name>
<protein>
    <submittedName>
        <fullName evidence="1">Uncharacterized protein</fullName>
    </submittedName>
</protein>
<dbReference type="EMBL" id="MRTF01000008">
    <property type="protein sequence ID" value="OME90041.1"/>
    <property type="molecule type" value="Genomic_DNA"/>
</dbReference>
<dbReference type="AlphaFoldDB" id="A0A1R1AWP9"/>
<accession>A0A1R1AWP9</accession>
<sequence>MFEKITYEELMEYVPNDFDRFVSDGLSSIQAVSRLINEYENQTDDYEDVRWMFTVLLAEIGIKHDCLRDEIKIEALNIINDKKLVDYWKEEGINDTELFNRVSHLEKVENIIIEFESNIK</sequence>
<dbReference type="InterPro" id="IPR025678">
    <property type="entry name" value="Imm3"/>
</dbReference>
<gene>
    <name evidence="1" type="ORF">BK123_22310</name>
</gene>
<dbReference type="RefSeq" id="WP_076324576.1">
    <property type="nucleotide sequence ID" value="NZ_MRTF01000008.1"/>
</dbReference>